<protein>
    <submittedName>
        <fullName evidence="2">Uncharacterized protein</fullName>
    </submittedName>
</protein>
<organism evidence="2 3">
    <name type="scientific">Peronospora matthiolae</name>
    <dbReference type="NCBI Taxonomy" id="2874970"/>
    <lineage>
        <taxon>Eukaryota</taxon>
        <taxon>Sar</taxon>
        <taxon>Stramenopiles</taxon>
        <taxon>Oomycota</taxon>
        <taxon>Peronosporomycetes</taxon>
        <taxon>Peronosporales</taxon>
        <taxon>Peronosporaceae</taxon>
        <taxon>Peronospora</taxon>
    </lineage>
</organism>
<comment type="caution">
    <text evidence="2">The sequence shown here is derived from an EMBL/GenBank/DDBJ whole genome shotgun (WGS) entry which is preliminary data.</text>
</comment>
<dbReference type="EMBL" id="CAKLBY020000035">
    <property type="protein sequence ID" value="CAK7908707.1"/>
    <property type="molecule type" value="Genomic_DNA"/>
</dbReference>
<reference evidence="2" key="1">
    <citation type="submission" date="2024-01" db="EMBL/GenBank/DDBJ databases">
        <authorList>
            <person name="Webb A."/>
        </authorList>
    </citation>
    <scope>NUCLEOTIDE SEQUENCE</scope>
    <source>
        <strain evidence="2">Pm1</strain>
    </source>
</reference>
<sequence length="43" mass="4978">MELESRVDLILGNYYVETMLKGSFLCLLNHAKSKRSDQDEDSQ</sequence>
<evidence type="ECO:0000313" key="3">
    <source>
        <dbReference type="Proteomes" id="UP001162060"/>
    </source>
</evidence>
<proteinExistence type="predicted"/>
<dbReference type="AlphaFoldDB" id="A0AAV1TB27"/>
<evidence type="ECO:0000313" key="1">
    <source>
        <dbReference type="EMBL" id="CAK7908048.1"/>
    </source>
</evidence>
<dbReference type="Proteomes" id="UP001162060">
    <property type="component" value="Unassembled WGS sequence"/>
</dbReference>
<gene>
    <name evidence="1" type="ORF">PM001_LOCUS3646</name>
    <name evidence="2" type="ORF">PM001_LOCUS3782</name>
</gene>
<accession>A0AAV1TB27</accession>
<evidence type="ECO:0000313" key="2">
    <source>
        <dbReference type="EMBL" id="CAK7908707.1"/>
    </source>
</evidence>
<dbReference type="EMBL" id="CAKLBY020000035">
    <property type="protein sequence ID" value="CAK7908048.1"/>
    <property type="molecule type" value="Genomic_DNA"/>
</dbReference>
<name>A0AAV1TB27_9STRA</name>